<gene>
    <name evidence="3" type="ORF">GGX14DRAFT_353960</name>
</gene>
<evidence type="ECO:0000313" key="3">
    <source>
        <dbReference type="EMBL" id="KAJ7220753.1"/>
    </source>
</evidence>
<dbReference type="AlphaFoldDB" id="A0AAD6YHT8"/>
<organism evidence="3 4">
    <name type="scientific">Mycena pura</name>
    <dbReference type="NCBI Taxonomy" id="153505"/>
    <lineage>
        <taxon>Eukaryota</taxon>
        <taxon>Fungi</taxon>
        <taxon>Dikarya</taxon>
        <taxon>Basidiomycota</taxon>
        <taxon>Agaricomycotina</taxon>
        <taxon>Agaricomycetes</taxon>
        <taxon>Agaricomycetidae</taxon>
        <taxon>Agaricales</taxon>
        <taxon>Marasmiineae</taxon>
        <taxon>Mycenaceae</taxon>
        <taxon>Mycena</taxon>
    </lineage>
</organism>
<feature type="compositionally biased region" description="Basic and acidic residues" evidence="1">
    <location>
        <begin position="143"/>
        <end position="162"/>
    </location>
</feature>
<protein>
    <recommendedName>
        <fullName evidence="2">Protein kinase domain-containing protein</fullName>
    </recommendedName>
</protein>
<dbReference type="EMBL" id="JARJCW010000009">
    <property type="protein sequence ID" value="KAJ7220753.1"/>
    <property type="molecule type" value="Genomic_DNA"/>
</dbReference>
<evidence type="ECO:0000313" key="4">
    <source>
        <dbReference type="Proteomes" id="UP001219525"/>
    </source>
</evidence>
<evidence type="ECO:0000256" key="1">
    <source>
        <dbReference type="SAM" id="MobiDB-lite"/>
    </source>
</evidence>
<dbReference type="PROSITE" id="PS50011">
    <property type="entry name" value="PROTEIN_KINASE_DOM"/>
    <property type="match status" value="1"/>
</dbReference>
<dbReference type="Proteomes" id="UP001219525">
    <property type="component" value="Unassembled WGS sequence"/>
</dbReference>
<dbReference type="Gene3D" id="1.10.510.10">
    <property type="entry name" value="Transferase(Phosphotransferase) domain 1"/>
    <property type="match status" value="1"/>
</dbReference>
<name>A0AAD6YHT8_9AGAR</name>
<proteinExistence type="predicted"/>
<dbReference type="SUPFAM" id="SSF56112">
    <property type="entry name" value="Protein kinase-like (PK-like)"/>
    <property type="match status" value="1"/>
</dbReference>
<evidence type="ECO:0000259" key="2">
    <source>
        <dbReference type="PROSITE" id="PS50011"/>
    </source>
</evidence>
<accession>A0AAD6YHT8</accession>
<dbReference type="GO" id="GO:0004672">
    <property type="term" value="F:protein kinase activity"/>
    <property type="evidence" value="ECO:0007669"/>
    <property type="project" value="InterPro"/>
</dbReference>
<dbReference type="InterPro" id="IPR000719">
    <property type="entry name" value="Prot_kinase_dom"/>
</dbReference>
<feature type="region of interest" description="Disordered" evidence="1">
    <location>
        <begin position="143"/>
        <end position="163"/>
    </location>
</feature>
<comment type="caution">
    <text evidence="3">The sequence shown here is derived from an EMBL/GenBank/DDBJ whole genome shotgun (WGS) entry which is preliminary data.</text>
</comment>
<sequence length="447" mass="50189">MAEATIRSWRNNIVSQLPELFELSSVLEKPLSEDQKIPIPDLNMLVAGSGPDDCTEDDARLLFRGGGGFSRLIPLYYTIVSSTPEANTEDGSHHFWDSIIRDLLHILFPKGRSTRNSSHGTQTAAFRPDFAFLCQNICPFRGEEKPPLSSDDPRSELSDKLSKPSPYLEAPYVFGYHAKGPILTLAAIHPKSGLTTVTDLTNYDLRRRTDRIKLMIALSNMAPLLSRLADLVPAVDAEFTEIHRNTCVIEILGSVVSKTFKGLSGSSRLNHLEKMYVYLRAKEVPHVDTLTRSIREHNINKAILHPRGDARGPKTEGELLDAVICVLEMLEVLHKPPTFIHRDLRWPNIMRSLEDRQKWFVIDWSDAVETPARAENKTDFDPLTHCPSLYLENHRTEVDLWSVGELVLKCGIYGISPSLTSFGLSLKETPVPVTAAEALQQARDLHR</sequence>
<dbReference type="InterPro" id="IPR011009">
    <property type="entry name" value="Kinase-like_dom_sf"/>
</dbReference>
<keyword evidence="4" id="KW-1185">Reference proteome</keyword>
<reference evidence="3" key="1">
    <citation type="submission" date="2023-03" db="EMBL/GenBank/DDBJ databases">
        <title>Massive genome expansion in bonnet fungi (Mycena s.s.) driven by repeated elements and novel gene families across ecological guilds.</title>
        <authorList>
            <consortium name="Lawrence Berkeley National Laboratory"/>
            <person name="Harder C.B."/>
            <person name="Miyauchi S."/>
            <person name="Viragh M."/>
            <person name="Kuo A."/>
            <person name="Thoen E."/>
            <person name="Andreopoulos B."/>
            <person name="Lu D."/>
            <person name="Skrede I."/>
            <person name="Drula E."/>
            <person name="Henrissat B."/>
            <person name="Morin E."/>
            <person name="Kohler A."/>
            <person name="Barry K."/>
            <person name="LaButti K."/>
            <person name="Morin E."/>
            <person name="Salamov A."/>
            <person name="Lipzen A."/>
            <person name="Mereny Z."/>
            <person name="Hegedus B."/>
            <person name="Baldrian P."/>
            <person name="Stursova M."/>
            <person name="Weitz H."/>
            <person name="Taylor A."/>
            <person name="Grigoriev I.V."/>
            <person name="Nagy L.G."/>
            <person name="Martin F."/>
            <person name="Kauserud H."/>
        </authorList>
    </citation>
    <scope>NUCLEOTIDE SEQUENCE</scope>
    <source>
        <strain evidence="3">9144</strain>
    </source>
</reference>
<dbReference type="GO" id="GO:0005524">
    <property type="term" value="F:ATP binding"/>
    <property type="evidence" value="ECO:0007669"/>
    <property type="project" value="InterPro"/>
</dbReference>
<feature type="domain" description="Protein kinase" evidence="2">
    <location>
        <begin position="168"/>
        <end position="447"/>
    </location>
</feature>